<evidence type="ECO:0000313" key="3">
    <source>
        <dbReference type="Proteomes" id="UP000712673"/>
    </source>
</evidence>
<dbReference type="Proteomes" id="UP000712673">
    <property type="component" value="Unassembled WGS sequence"/>
</dbReference>
<dbReference type="PRINTS" id="PR00111">
    <property type="entry name" value="ABHYDROLASE"/>
</dbReference>
<dbReference type="PANTHER" id="PTHR43798">
    <property type="entry name" value="MONOACYLGLYCEROL LIPASE"/>
    <property type="match status" value="1"/>
</dbReference>
<accession>A0A937W006</accession>
<dbReference type="GO" id="GO:0016020">
    <property type="term" value="C:membrane"/>
    <property type="evidence" value="ECO:0007669"/>
    <property type="project" value="TreeGrafter"/>
</dbReference>
<dbReference type="SUPFAM" id="SSF53474">
    <property type="entry name" value="alpha/beta-Hydrolases"/>
    <property type="match status" value="1"/>
</dbReference>
<name>A0A937W006_UNCTE</name>
<protein>
    <submittedName>
        <fullName evidence="2">Alpha/beta hydrolase</fullName>
    </submittedName>
</protein>
<proteinExistence type="predicted"/>
<dbReference type="InterPro" id="IPR000073">
    <property type="entry name" value="AB_hydrolase_1"/>
</dbReference>
<dbReference type="Pfam" id="PF00561">
    <property type="entry name" value="Abhydrolase_1"/>
    <property type="match status" value="1"/>
</dbReference>
<gene>
    <name evidence="2" type="ORF">FJZ47_07970</name>
</gene>
<sequence length="292" mass="33470">MVERVVGPTSHYYYSQRLKLHYVDWGNVAAPPLLLLHGGRDHARNWDWVAQEMREEYHIIAPDLRGHGDSEWARGGQYAMIDHVLDIAQLLEQLQLFPITIIGHSLGGGIACQYSGVYPERVKRLVAIEGLGPPPGHARHGPAHERMHAWITQMRAYAGRHARRYSSLEEAVERMQEANKRLTAAQAYHLTLHGIYRNEDGTYTWKFDNYVRSQSPYEFNVEEARSIWQRITCPTLLFRGTESWATDPLVDGRASAFPHARCVNIAGAGHWVHHDQLAEFLRVVRAFFKETD</sequence>
<dbReference type="Gene3D" id="3.40.50.1820">
    <property type="entry name" value="alpha/beta hydrolase"/>
    <property type="match status" value="1"/>
</dbReference>
<dbReference type="InterPro" id="IPR000639">
    <property type="entry name" value="Epox_hydrolase-like"/>
</dbReference>
<dbReference type="GO" id="GO:0016787">
    <property type="term" value="F:hydrolase activity"/>
    <property type="evidence" value="ECO:0007669"/>
    <property type="project" value="UniProtKB-KW"/>
</dbReference>
<feature type="domain" description="AB hydrolase-1" evidence="1">
    <location>
        <begin position="31"/>
        <end position="275"/>
    </location>
</feature>
<dbReference type="InterPro" id="IPR029058">
    <property type="entry name" value="AB_hydrolase_fold"/>
</dbReference>
<organism evidence="2 3">
    <name type="scientific">Tectimicrobiota bacterium</name>
    <dbReference type="NCBI Taxonomy" id="2528274"/>
    <lineage>
        <taxon>Bacteria</taxon>
        <taxon>Pseudomonadati</taxon>
        <taxon>Nitrospinota/Tectimicrobiota group</taxon>
        <taxon>Candidatus Tectimicrobiota</taxon>
    </lineage>
</organism>
<dbReference type="PANTHER" id="PTHR43798:SF33">
    <property type="entry name" value="HYDROLASE, PUTATIVE (AFU_ORTHOLOGUE AFUA_2G14860)-RELATED"/>
    <property type="match status" value="1"/>
</dbReference>
<dbReference type="InterPro" id="IPR050266">
    <property type="entry name" value="AB_hydrolase_sf"/>
</dbReference>
<evidence type="ECO:0000259" key="1">
    <source>
        <dbReference type="Pfam" id="PF00561"/>
    </source>
</evidence>
<dbReference type="EMBL" id="VGLS01000187">
    <property type="protein sequence ID" value="MBM3223718.1"/>
    <property type="molecule type" value="Genomic_DNA"/>
</dbReference>
<comment type="caution">
    <text evidence="2">The sequence shown here is derived from an EMBL/GenBank/DDBJ whole genome shotgun (WGS) entry which is preliminary data.</text>
</comment>
<reference evidence="2" key="1">
    <citation type="submission" date="2019-03" db="EMBL/GenBank/DDBJ databases">
        <title>Lake Tanganyika Metagenome-Assembled Genomes (MAGs).</title>
        <authorList>
            <person name="Tran P."/>
        </authorList>
    </citation>
    <scope>NUCLEOTIDE SEQUENCE</scope>
    <source>
        <strain evidence="2">K_DeepCast_65m_m2_066</strain>
    </source>
</reference>
<dbReference type="AlphaFoldDB" id="A0A937W006"/>
<evidence type="ECO:0000313" key="2">
    <source>
        <dbReference type="EMBL" id="MBM3223718.1"/>
    </source>
</evidence>
<dbReference type="PRINTS" id="PR00412">
    <property type="entry name" value="EPOXHYDRLASE"/>
</dbReference>
<keyword evidence="2" id="KW-0378">Hydrolase</keyword>